<dbReference type="EMBL" id="BRXZ01001775">
    <property type="protein sequence ID" value="GMH46352.1"/>
    <property type="molecule type" value="Genomic_DNA"/>
</dbReference>
<dbReference type="AlphaFoldDB" id="A0A9W7DL95"/>
<dbReference type="InterPro" id="IPR015943">
    <property type="entry name" value="WD40/YVTN_repeat-like_dom_sf"/>
</dbReference>
<comment type="caution">
    <text evidence="1">The sequence shown here is derived from an EMBL/GenBank/DDBJ whole genome shotgun (WGS) entry which is preliminary data.</text>
</comment>
<gene>
    <name evidence="1" type="ORF">TrRE_jg5720</name>
</gene>
<evidence type="ECO:0000313" key="2">
    <source>
        <dbReference type="Proteomes" id="UP001165082"/>
    </source>
</evidence>
<dbReference type="Proteomes" id="UP001165082">
    <property type="component" value="Unassembled WGS sequence"/>
</dbReference>
<dbReference type="SUPFAM" id="SSF50978">
    <property type="entry name" value="WD40 repeat-like"/>
    <property type="match status" value="1"/>
</dbReference>
<accession>A0A9W7DL95</accession>
<dbReference type="OrthoDB" id="6262491at2759"/>
<reference evidence="1" key="1">
    <citation type="submission" date="2022-07" db="EMBL/GenBank/DDBJ databases">
        <title>Genome analysis of Parmales, a sister group of diatoms, reveals the evolutionary specialization of diatoms from phago-mixotrophs to photoautotrophs.</title>
        <authorList>
            <person name="Ban H."/>
            <person name="Sato S."/>
            <person name="Yoshikawa S."/>
            <person name="Kazumasa Y."/>
            <person name="Nakamura Y."/>
            <person name="Ichinomiya M."/>
            <person name="Saitoh K."/>
            <person name="Sato N."/>
            <person name="Blanc-Mathieu R."/>
            <person name="Endo H."/>
            <person name="Kuwata A."/>
            <person name="Ogata H."/>
        </authorList>
    </citation>
    <scope>NUCLEOTIDE SEQUENCE</scope>
</reference>
<dbReference type="InterPro" id="IPR036322">
    <property type="entry name" value="WD40_repeat_dom_sf"/>
</dbReference>
<organism evidence="1 2">
    <name type="scientific">Triparma retinervis</name>
    <dbReference type="NCBI Taxonomy" id="2557542"/>
    <lineage>
        <taxon>Eukaryota</taxon>
        <taxon>Sar</taxon>
        <taxon>Stramenopiles</taxon>
        <taxon>Ochrophyta</taxon>
        <taxon>Bolidophyceae</taxon>
        <taxon>Parmales</taxon>
        <taxon>Triparmaceae</taxon>
        <taxon>Triparma</taxon>
    </lineage>
</organism>
<evidence type="ECO:0000313" key="1">
    <source>
        <dbReference type="EMBL" id="GMH46352.1"/>
    </source>
</evidence>
<proteinExistence type="predicted"/>
<sequence length="152" mass="16338">MPEKPVHVMEGHQQDAVGCCFIHNVGGWEGGKIMCTVSKDSTLRLWDADGGGCLGVHEEEGSGMWTSVRCWDGEIEKEGGGIGGGGIEEFHMGVPHLVATTFYGGIYIFTVFPEDNGKGRRGLGMKAVNLVRPIVENEYEMGVDTVPLPTAI</sequence>
<dbReference type="InterPro" id="IPR001680">
    <property type="entry name" value="WD40_rpt"/>
</dbReference>
<protein>
    <submittedName>
        <fullName evidence="1">Uncharacterized protein</fullName>
    </submittedName>
</protein>
<dbReference type="SMART" id="SM00320">
    <property type="entry name" value="WD40"/>
    <property type="match status" value="1"/>
</dbReference>
<name>A0A9W7DL95_9STRA</name>
<dbReference type="Gene3D" id="2.130.10.10">
    <property type="entry name" value="YVTN repeat-like/Quinoprotein amine dehydrogenase"/>
    <property type="match status" value="1"/>
</dbReference>
<keyword evidence="2" id="KW-1185">Reference proteome</keyword>